<dbReference type="SUPFAM" id="SSF51905">
    <property type="entry name" value="FAD/NAD(P)-binding domain"/>
    <property type="match status" value="1"/>
</dbReference>
<gene>
    <name evidence="8" type="primary">crtI</name>
    <name evidence="8" type="ORF">G3576_13720</name>
</gene>
<feature type="compositionally biased region" description="Low complexity" evidence="6">
    <location>
        <begin position="515"/>
        <end position="534"/>
    </location>
</feature>
<dbReference type="GO" id="GO:0016117">
    <property type="term" value="P:carotenoid biosynthetic process"/>
    <property type="evidence" value="ECO:0007669"/>
    <property type="project" value="UniProtKB-KW"/>
</dbReference>
<organism evidence="8 9">
    <name type="scientific">Falsiroseomonas algicola</name>
    <dbReference type="NCBI Taxonomy" id="2716930"/>
    <lineage>
        <taxon>Bacteria</taxon>
        <taxon>Pseudomonadati</taxon>
        <taxon>Pseudomonadota</taxon>
        <taxon>Alphaproteobacteria</taxon>
        <taxon>Acetobacterales</taxon>
        <taxon>Roseomonadaceae</taxon>
        <taxon>Falsiroseomonas</taxon>
    </lineage>
</organism>
<evidence type="ECO:0000256" key="3">
    <source>
        <dbReference type="ARBA" id="ARBA00022746"/>
    </source>
</evidence>
<keyword evidence="3 5" id="KW-0125">Carotenoid biosynthesis</keyword>
<dbReference type="InterPro" id="IPR014105">
    <property type="entry name" value="Carotenoid/retinoid_OxRdtase"/>
</dbReference>
<evidence type="ECO:0000256" key="5">
    <source>
        <dbReference type="RuleBase" id="RU362075"/>
    </source>
</evidence>
<feature type="region of interest" description="Disordered" evidence="6">
    <location>
        <begin position="513"/>
        <end position="534"/>
    </location>
</feature>
<dbReference type="PRINTS" id="PR00419">
    <property type="entry name" value="ADXRDTASE"/>
</dbReference>
<dbReference type="InterPro" id="IPR002937">
    <property type="entry name" value="Amino_oxidase"/>
</dbReference>
<dbReference type="PANTHER" id="PTHR43734">
    <property type="entry name" value="PHYTOENE DESATURASE"/>
    <property type="match status" value="1"/>
</dbReference>
<dbReference type="Proteomes" id="UP000475385">
    <property type="component" value="Unassembled WGS sequence"/>
</dbReference>
<proteinExistence type="inferred from homology"/>
<evidence type="ECO:0000313" key="9">
    <source>
        <dbReference type="Proteomes" id="UP000475385"/>
    </source>
</evidence>
<evidence type="ECO:0000256" key="2">
    <source>
        <dbReference type="ARBA" id="ARBA00006046"/>
    </source>
</evidence>
<reference evidence="8 9" key="1">
    <citation type="submission" date="2020-02" db="EMBL/GenBank/DDBJ databases">
        <authorList>
            <person name="Kim H.M."/>
            <person name="Jeon C.O."/>
        </authorList>
    </citation>
    <scope>NUCLEOTIDE SEQUENCE [LARGE SCALE GENOMIC DNA]</scope>
    <source>
        <strain evidence="8 9">PeD5</strain>
    </source>
</reference>
<protein>
    <submittedName>
        <fullName evidence="8">Phytoene desaturase</fullName>
    </submittedName>
</protein>
<dbReference type="InterPro" id="IPR008150">
    <property type="entry name" value="Phytoene_DH_bac_CS"/>
</dbReference>
<evidence type="ECO:0000259" key="7">
    <source>
        <dbReference type="Pfam" id="PF01593"/>
    </source>
</evidence>
<name>A0A6M1LLJ0_9PROT</name>
<dbReference type="Pfam" id="PF01593">
    <property type="entry name" value="Amino_oxidase"/>
    <property type="match status" value="1"/>
</dbReference>
<evidence type="ECO:0000256" key="6">
    <source>
        <dbReference type="SAM" id="MobiDB-lite"/>
    </source>
</evidence>
<dbReference type="NCBIfam" id="TIGR02734">
    <property type="entry name" value="crtI_fam"/>
    <property type="match status" value="1"/>
</dbReference>
<reference evidence="8 9" key="2">
    <citation type="submission" date="2020-03" db="EMBL/GenBank/DDBJ databases">
        <title>Roseomonas stagni sp. nov., isolated from pond water in Japan.</title>
        <authorList>
            <person name="Furuhata K."/>
            <person name="Miyamoto H."/>
            <person name="Goto K."/>
        </authorList>
    </citation>
    <scope>NUCLEOTIDE SEQUENCE [LARGE SCALE GENOMIC DNA]</scope>
    <source>
        <strain evidence="8 9">PeD5</strain>
    </source>
</reference>
<sequence>MTAPLSSPALHRPRPKVAIIGAGPGGLAAAMMLAASGARVTVFEKDNVVGGRTRTLATDQGYKFDLGPTFFLYPRILKEIFSRCGADLEQEIDMRRLEPQYRLIFEQGGSTTQIEASADMARMEAAIAGISPKDAKGLRPFMEENRAKLAAFRPVLERAFSTAADMIRPDMIKALPLMKPWSTVDRDLARHFSDPRVRLAFSFQTKYLGMSPFKCPALFTILSFLEYEHGIFHPIGGCGAVSVAMAKVAERLGAEIRLNAPVERIGFEGRRAKGVEIGGVRHDADAVVVNADFAHAIPRLIPDHLRKGWKDRKIGQAKYSCSTFMLYLGLDRELPELAHHNVLLSEGYQENIAQIERGDIPEVPSLYVQHAGATDPTMAPKGHSALYVLVPVPNLIKQPDWPAQAARYREIALDRLKVLGLPDLRPHIKYERIVAPQDWESDFAVGFGATFNLSHELPQMLLFRPGNRFRDVEGVYLVGGGTHPGSGLPVIYEGARITTGLMAQDLGLASAPSRPTAGGDFAAATPAAAYGPDR</sequence>
<comment type="similarity">
    <text evidence="2 5">Belongs to the carotenoid/retinoid oxidoreductase family.</text>
</comment>
<dbReference type="PROSITE" id="PS00982">
    <property type="entry name" value="PHYTOENE_DH"/>
    <property type="match status" value="1"/>
</dbReference>
<dbReference type="PANTHER" id="PTHR43734:SF1">
    <property type="entry name" value="PHYTOENE DESATURASE"/>
    <property type="match status" value="1"/>
</dbReference>
<evidence type="ECO:0000313" key="8">
    <source>
        <dbReference type="EMBL" id="NGM21077.1"/>
    </source>
</evidence>
<keyword evidence="9" id="KW-1185">Reference proteome</keyword>
<evidence type="ECO:0000256" key="1">
    <source>
        <dbReference type="ARBA" id="ARBA00004829"/>
    </source>
</evidence>
<dbReference type="GO" id="GO:0016627">
    <property type="term" value="F:oxidoreductase activity, acting on the CH-CH group of donors"/>
    <property type="evidence" value="ECO:0007669"/>
    <property type="project" value="UniProtKB-ARBA"/>
</dbReference>
<comment type="pathway">
    <text evidence="1 5">Carotenoid biosynthesis.</text>
</comment>
<dbReference type="Gene3D" id="3.50.50.60">
    <property type="entry name" value="FAD/NAD(P)-binding domain"/>
    <property type="match status" value="2"/>
</dbReference>
<evidence type="ECO:0000256" key="4">
    <source>
        <dbReference type="ARBA" id="ARBA00023002"/>
    </source>
</evidence>
<feature type="domain" description="Amine oxidase" evidence="7">
    <location>
        <begin position="25"/>
        <end position="485"/>
    </location>
</feature>
<dbReference type="EMBL" id="JAAIKB010000005">
    <property type="protein sequence ID" value="NGM21077.1"/>
    <property type="molecule type" value="Genomic_DNA"/>
</dbReference>
<dbReference type="RefSeq" id="WP_164694989.1">
    <property type="nucleotide sequence ID" value="NZ_JAAIKB010000005.1"/>
</dbReference>
<keyword evidence="4 5" id="KW-0560">Oxidoreductase</keyword>
<dbReference type="InterPro" id="IPR036188">
    <property type="entry name" value="FAD/NAD-bd_sf"/>
</dbReference>
<accession>A0A6M1LLJ0</accession>
<comment type="caution">
    <text evidence="8">The sequence shown here is derived from an EMBL/GenBank/DDBJ whole genome shotgun (WGS) entry which is preliminary data.</text>
</comment>
<dbReference type="AlphaFoldDB" id="A0A6M1LLJ0"/>